<dbReference type="AlphaFoldDB" id="A0A3L7DYI0"/>
<dbReference type="OrthoDB" id="178023at2"/>
<comment type="caution">
    <text evidence="1">The sequence shown here is derived from an EMBL/GenBank/DDBJ whole genome shotgun (WGS) entry which is preliminary data.</text>
</comment>
<dbReference type="Gene3D" id="2.50.20.10">
    <property type="entry name" value="Lipoprotein localisation LolA/LolB/LppX"/>
    <property type="match status" value="1"/>
</dbReference>
<gene>
    <name evidence="1" type="ORF">DWB85_11300</name>
</gene>
<protein>
    <submittedName>
        <fullName evidence="1">DUF1329 domain-containing protein</fullName>
    </submittedName>
</protein>
<reference evidence="1 2" key="1">
    <citation type="submission" date="2018-07" db="EMBL/GenBank/DDBJ databases">
        <title>Halioglobus sp. genome submission.</title>
        <authorList>
            <person name="Ye M.-Q."/>
            <person name="Du Z.-J."/>
        </authorList>
    </citation>
    <scope>NUCLEOTIDE SEQUENCE [LARGE SCALE GENOMIC DNA]</scope>
    <source>
        <strain evidence="1 2">U0301</strain>
    </source>
</reference>
<name>A0A3L7DYI0_9GAMM</name>
<proteinExistence type="predicted"/>
<evidence type="ECO:0000313" key="1">
    <source>
        <dbReference type="EMBL" id="RLQ21600.1"/>
    </source>
</evidence>
<dbReference type="CDD" id="cd16329">
    <property type="entry name" value="LolA_like"/>
    <property type="match status" value="1"/>
</dbReference>
<evidence type="ECO:0000313" key="2">
    <source>
        <dbReference type="Proteomes" id="UP000265509"/>
    </source>
</evidence>
<dbReference type="Proteomes" id="UP000265509">
    <property type="component" value="Unassembled WGS sequence"/>
</dbReference>
<dbReference type="InterPro" id="IPR010752">
    <property type="entry name" value="DUF1329"/>
</dbReference>
<organism evidence="1 2">
    <name type="scientific">Seongchinamella sediminis</name>
    <dbReference type="NCBI Taxonomy" id="2283635"/>
    <lineage>
        <taxon>Bacteria</taxon>
        <taxon>Pseudomonadati</taxon>
        <taxon>Pseudomonadota</taxon>
        <taxon>Gammaproteobacteria</taxon>
        <taxon>Cellvibrionales</taxon>
        <taxon>Halieaceae</taxon>
        <taxon>Seongchinamella</taxon>
    </lineage>
</organism>
<keyword evidence="2" id="KW-1185">Reference proteome</keyword>
<accession>A0A3L7DYI0</accession>
<dbReference type="EMBL" id="QRAN01000011">
    <property type="protein sequence ID" value="RLQ21600.1"/>
    <property type="molecule type" value="Genomic_DNA"/>
</dbReference>
<sequence length="473" mass="53355">MFSKRGGGKPMSNAIKQSAAAVAVTLLAVSLTQARVPEEQAARLEGGDLNPFGGEVAGNADGSIPAWEPKWTGVPPGLEYGGPGAPRPNPYADEKPLLVITADNYQQHLDNLSEGQAALFDRYPGFELQVYPTHRDFGYQERMAKKAAWNARHTELTDDGEGLVNYNGGIAFPIPLNDREVLWNMRTSGCTTTLQVAYDGYGVFANGERSHDAIRFTQSDPFNNPADPDTGVTEAERGAYAVWTVSERLAPPRTKGQITVVTDPLNFKKHKRNAWQYDPGTRRVRKAPAIGYDNPDGPGGMQTIDDHKGFNGAFDRFTYTLLGRKEVYVPFHNFSFNDSRKGKLDDRLSVNFLNPDYVRFEKRRVWVVEARLAPGKRHAYKKRRWYVEEDSWNPVMSENFDGRGNLWRVGFFLSDYEYQISCYEKHTQVFMDLPSGGYLSNFITVDREEAVHNLPYLDRDYFTPANLRNLAKR</sequence>
<dbReference type="Pfam" id="PF07044">
    <property type="entry name" value="DUF1329"/>
    <property type="match status" value="1"/>
</dbReference>